<sequence>MLHFSLSNFRILDVQRTLLSIEYENSDNDKTKYDELVNFSLDKKYLKKIIEELYLKDTSKTSDIDNICVDDDDDLISEEDPKNNY</sequence>
<dbReference type="EMBL" id="CAJVPP010001991">
    <property type="protein sequence ID" value="CAG8581995.1"/>
    <property type="molecule type" value="Genomic_DNA"/>
</dbReference>
<name>A0A9N9G799_FUNMO</name>
<gene>
    <name evidence="1" type="ORF">FMOSSE_LOCUS7994</name>
</gene>
<proteinExistence type="predicted"/>
<dbReference type="Proteomes" id="UP000789375">
    <property type="component" value="Unassembled WGS sequence"/>
</dbReference>
<dbReference type="AlphaFoldDB" id="A0A9N9G799"/>
<protein>
    <submittedName>
        <fullName evidence="1">14233_t:CDS:1</fullName>
    </submittedName>
</protein>
<evidence type="ECO:0000313" key="2">
    <source>
        <dbReference type="Proteomes" id="UP000789375"/>
    </source>
</evidence>
<keyword evidence="2" id="KW-1185">Reference proteome</keyword>
<evidence type="ECO:0000313" key="1">
    <source>
        <dbReference type="EMBL" id="CAG8581995.1"/>
    </source>
</evidence>
<comment type="caution">
    <text evidence="1">The sequence shown here is derived from an EMBL/GenBank/DDBJ whole genome shotgun (WGS) entry which is preliminary data.</text>
</comment>
<organism evidence="1 2">
    <name type="scientific">Funneliformis mosseae</name>
    <name type="common">Endomycorrhizal fungus</name>
    <name type="synonym">Glomus mosseae</name>
    <dbReference type="NCBI Taxonomy" id="27381"/>
    <lineage>
        <taxon>Eukaryota</taxon>
        <taxon>Fungi</taxon>
        <taxon>Fungi incertae sedis</taxon>
        <taxon>Mucoromycota</taxon>
        <taxon>Glomeromycotina</taxon>
        <taxon>Glomeromycetes</taxon>
        <taxon>Glomerales</taxon>
        <taxon>Glomeraceae</taxon>
        <taxon>Funneliformis</taxon>
    </lineage>
</organism>
<accession>A0A9N9G799</accession>
<reference evidence="1" key="1">
    <citation type="submission" date="2021-06" db="EMBL/GenBank/DDBJ databases">
        <authorList>
            <person name="Kallberg Y."/>
            <person name="Tangrot J."/>
            <person name="Rosling A."/>
        </authorList>
    </citation>
    <scope>NUCLEOTIDE SEQUENCE</scope>
    <source>
        <strain evidence="1">87-6 pot B 2015</strain>
    </source>
</reference>